<dbReference type="EMBL" id="MT819951">
    <property type="protein sequence ID" value="QRL06107.1"/>
    <property type="molecule type" value="Genomic_DNA"/>
</dbReference>
<feature type="region of interest" description="Disordered" evidence="1">
    <location>
        <begin position="1"/>
        <end position="21"/>
    </location>
</feature>
<name>A0A891IUW1_9HELO</name>
<accession>A0A891IUW1</accession>
<sequence length="265" mass="30136">MQDGNNFEPSQKKKKGILVEPPKEESWLQEVKSFAEDFTNFQGEELPSTPKADLGIGPVKYAMKLIAKDGLAEKRFQLLDRTVNLEKMLGDYWIKVEATLMFAAFGVEDPLPWLPAMQHYAIRMDLREMTTRFVNRHGLVRNARVDHDGLSHMVQDFNQIEGSMNRAEVLLMAQFVPKRVQATSRSSPNPIPTIDLTKFADIFDRHQMERGRVEASHNLVCRLVLGAVAEEESMPDTNYAAIDPQLETDPDILKQSLVDRGHVMD</sequence>
<protein>
    <submittedName>
        <fullName evidence="2">Uncharacterized protein</fullName>
    </submittedName>
</protein>
<proteinExistence type="predicted"/>
<organism evidence="2">
    <name type="scientific">Diplocarpon coronariae</name>
    <dbReference type="NCBI Taxonomy" id="2795749"/>
    <lineage>
        <taxon>Eukaryota</taxon>
        <taxon>Fungi</taxon>
        <taxon>Dikarya</taxon>
        <taxon>Ascomycota</taxon>
        <taxon>Pezizomycotina</taxon>
        <taxon>Leotiomycetes</taxon>
        <taxon>Helotiales</taxon>
        <taxon>Drepanopezizaceae</taxon>
        <taxon>Diplocarpon</taxon>
    </lineage>
</organism>
<evidence type="ECO:0000256" key="1">
    <source>
        <dbReference type="SAM" id="MobiDB-lite"/>
    </source>
</evidence>
<reference evidence="2" key="1">
    <citation type="journal article" name="PLoS ONE">
        <title>Draft genome sequence of Marssonina coronaria, causal agent of apple blotch, and comparisons with the Marssonina brunnea and Marssonina rosae genomes.</title>
        <authorList>
            <person name="Cheng Q."/>
            <person name="Chen J."/>
            <person name="Zhao L."/>
        </authorList>
    </citation>
    <scope>NUCLEOTIDE SEQUENCE</scope>
</reference>
<dbReference type="AlphaFoldDB" id="A0A891IUW1"/>
<evidence type="ECO:0000313" key="2">
    <source>
        <dbReference type="EMBL" id="QRL06107.1"/>
    </source>
</evidence>